<dbReference type="InterPro" id="IPR038763">
    <property type="entry name" value="DHH_sf"/>
</dbReference>
<protein>
    <recommendedName>
        <fullName evidence="1">Cyclic-di-AMP phosphodiesterase</fullName>
        <ecNumber evidence="1">3.1.4.-</ecNumber>
    </recommendedName>
</protein>
<dbReference type="Pfam" id="PF24898">
    <property type="entry name" value="GGDEF_GdpP"/>
    <property type="match status" value="1"/>
</dbReference>
<keyword evidence="2" id="KW-0464">Manganese</keyword>
<dbReference type="PANTHER" id="PTHR47618:SF2">
    <property type="entry name" value="CYCLIC-DI-AMP PHOSPHODIESTERASE GDPP"/>
    <property type="match status" value="1"/>
</dbReference>
<dbReference type="AlphaFoldDB" id="A0A9D1KQG0"/>
<evidence type="ECO:0000313" key="7">
    <source>
        <dbReference type="Proteomes" id="UP000824165"/>
    </source>
</evidence>
<comment type="cofactor">
    <cofactor evidence="2">
        <name>Mn(2+)</name>
        <dbReference type="ChEBI" id="CHEBI:29035"/>
    </cofactor>
    <text evidence="2">For phosphodiesterase activity, probably binds 2 Mn(2+) per subunit.</text>
</comment>
<feature type="binding site" evidence="2">
    <location>
        <position position="460"/>
    </location>
    <ligand>
        <name>Mn(2+)</name>
        <dbReference type="ChEBI" id="CHEBI:29035"/>
        <label>2</label>
    </ligand>
</feature>
<dbReference type="GO" id="GO:0003676">
    <property type="term" value="F:nucleic acid binding"/>
    <property type="evidence" value="ECO:0007669"/>
    <property type="project" value="UniProtKB-UniRule"/>
</dbReference>
<comment type="subcellular location">
    <subcellularLocation>
        <location evidence="1">Cell membrane</location>
    </subcellularLocation>
</comment>
<dbReference type="Pfam" id="PF02272">
    <property type="entry name" value="DHHA1"/>
    <property type="match status" value="1"/>
</dbReference>
<feature type="transmembrane region" description="Helical" evidence="3">
    <location>
        <begin position="37"/>
        <end position="55"/>
    </location>
</feature>
<dbReference type="Gene3D" id="3.90.1640.10">
    <property type="entry name" value="inorganic pyrophosphatase (n-terminal core)"/>
    <property type="match status" value="1"/>
</dbReference>
<comment type="catalytic activity">
    <reaction evidence="1">
        <text>3',3'-c-di-AMP + H2O = 5'-O-phosphonoadenylyl-(3'-&gt;5')-adenosine + H(+)</text>
        <dbReference type="Rhea" id="RHEA:54420"/>
        <dbReference type="ChEBI" id="CHEBI:15377"/>
        <dbReference type="ChEBI" id="CHEBI:15378"/>
        <dbReference type="ChEBI" id="CHEBI:71500"/>
        <dbReference type="ChEBI" id="CHEBI:138171"/>
    </reaction>
</comment>
<evidence type="ECO:0000256" key="3">
    <source>
        <dbReference type="SAM" id="Phobius"/>
    </source>
</evidence>
<keyword evidence="3" id="KW-1133">Transmembrane helix</keyword>
<evidence type="ECO:0000259" key="5">
    <source>
        <dbReference type="Pfam" id="PF02272"/>
    </source>
</evidence>
<keyword evidence="1" id="KW-0378">Hydrolase</keyword>
<feature type="binding site" evidence="2">
    <location>
        <position position="436"/>
    </location>
    <ligand>
        <name>Mn(2+)</name>
        <dbReference type="ChEBI" id="CHEBI:29035"/>
        <label>2</label>
    </ligand>
</feature>
<gene>
    <name evidence="6" type="ORF">IAA60_08075</name>
</gene>
<dbReference type="PANTHER" id="PTHR47618">
    <property type="entry name" value="BIFUNCTIONAL OLIGORIBONUCLEASE AND PAP PHOSPHATASE NRNA"/>
    <property type="match status" value="1"/>
</dbReference>
<evidence type="ECO:0000259" key="4">
    <source>
        <dbReference type="Pfam" id="PF01368"/>
    </source>
</evidence>
<dbReference type="Gene3D" id="3.10.310.30">
    <property type="match status" value="1"/>
</dbReference>
<evidence type="ECO:0000256" key="2">
    <source>
        <dbReference type="PIRSR" id="PIRSR026583-50"/>
    </source>
</evidence>
<comment type="function">
    <text evidence="1">Has phosphodiesterase (PDE) activity against cyclic-di-AMP (c-di-AMP).</text>
</comment>
<dbReference type="InterPro" id="IPR001667">
    <property type="entry name" value="DDH_dom"/>
</dbReference>
<accession>A0A9D1KQG0</accession>
<dbReference type="InterPro" id="IPR014528">
    <property type="entry name" value="GdpP/PdeA"/>
</dbReference>
<comment type="caution">
    <text evidence="6">The sequence shown here is derived from an EMBL/GenBank/DDBJ whole genome shotgun (WGS) entry which is preliminary data.</text>
</comment>
<comment type="similarity">
    <text evidence="1">Belongs to the GdpP/PdeA phosphodiesterase family.</text>
</comment>
<keyword evidence="3" id="KW-0812">Transmembrane</keyword>
<dbReference type="SUPFAM" id="SSF64182">
    <property type="entry name" value="DHH phosphoesterases"/>
    <property type="match status" value="1"/>
</dbReference>
<feature type="binding site" evidence="2">
    <location>
        <position position="363"/>
    </location>
    <ligand>
        <name>Mn(2+)</name>
        <dbReference type="ChEBI" id="CHEBI:29035"/>
        <label>1</label>
    </ligand>
</feature>
<name>A0A9D1KQG0_9FIRM</name>
<feature type="binding site" evidence="2">
    <location>
        <position position="436"/>
    </location>
    <ligand>
        <name>Mn(2+)</name>
        <dbReference type="ChEBI" id="CHEBI:29035"/>
        <label>1</label>
    </ligand>
</feature>
<feature type="binding site" evidence="2">
    <location>
        <position position="515"/>
    </location>
    <ligand>
        <name>Mn(2+)</name>
        <dbReference type="ChEBI" id="CHEBI:29035"/>
        <label>2</label>
    </ligand>
</feature>
<dbReference type="Gene3D" id="3.30.450.20">
    <property type="entry name" value="PAS domain"/>
    <property type="match status" value="1"/>
</dbReference>
<dbReference type="GO" id="GO:0016787">
    <property type="term" value="F:hydrolase activity"/>
    <property type="evidence" value="ECO:0007669"/>
    <property type="project" value="UniProtKB-UniRule"/>
</dbReference>
<keyword evidence="1" id="KW-1003">Cell membrane</keyword>
<evidence type="ECO:0000313" key="6">
    <source>
        <dbReference type="EMBL" id="HIT85844.1"/>
    </source>
</evidence>
<dbReference type="InterPro" id="IPR003156">
    <property type="entry name" value="DHHA1_dom"/>
</dbReference>
<dbReference type="EMBL" id="DVLU01000083">
    <property type="protein sequence ID" value="HIT85844.1"/>
    <property type="molecule type" value="Genomic_DNA"/>
</dbReference>
<dbReference type="EC" id="3.1.4.-" evidence="1"/>
<feature type="domain" description="DDH" evidence="4">
    <location>
        <begin position="358"/>
        <end position="512"/>
    </location>
</feature>
<dbReference type="InterPro" id="IPR051319">
    <property type="entry name" value="Oligoribo/pAp-PDE_c-di-AMP_PDE"/>
</dbReference>
<organism evidence="6 7">
    <name type="scientific">Candidatus Ornithomonoglobus intestinigallinarum</name>
    <dbReference type="NCBI Taxonomy" id="2840894"/>
    <lineage>
        <taxon>Bacteria</taxon>
        <taxon>Bacillati</taxon>
        <taxon>Bacillota</taxon>
        <taxon>Clostridia</taxon>
        <taxon>Candidatus Ornithomonoglobus</taxon>
    </lineage>
</organism>
<feature type="domain" description="DHHA1" evidence="5">
    <location>
        <begin position="586"/>
        <end position="663"/>
    </location>
</feature>
<evidence type="ECO:0000256" key="1">
    <source>
        <dbReference type="PIRNR" id="PIRNR026583"/>
    </source>
</evidence>
<dbReference type="PIRSF" id="PIRSF026583">
    <property type="entry name" value="YybT"/>
    <property type="match status" value="1"/>
</dbReference>
<feature type="binding site" evidence="2">
    <location>
        <position position="369"/>
    </location>
    <ligand>
        <name>Mn(2+)</name>
        <dbReference type="ChEBI" id="CHEBI:29035"/>
        <label>2</label>
    </ligand>
</feature>
<feature type="binding site" evidence="2">
    <location>
        <position position="367"/>
    </location>
    <ligand>
        <name>Mn(2+)</name>
        <dbReference type="ChEBI" id="CHEBI:29035"/>
        <label>1</label>
    </ligand>
</feature>
<proteinExistence type="inferred from homology"/>
<reference evidence="6" key="2">
    <citation type="journal article" date="2021" name="PeerJ">
        <title>Extensive microbial diversity within the chicken gut microbiome revealed by metagenomics and culture.</title>
        <authorList>
            <person name="Gilroy R."/>
            <person name="Ravi A."/>
            <person name="Getino M."/>
            <person name="Pursley I."/>
            <person name="Horton D.L."/>
            <person name="Alikhan N.F."/>
            <person name="Baker D."/>
            <person name="Gharbi K."/>
            <person name="Hall N."/>
            <person name="Watson M."/>
            <person name="Adriaenssens E.M."/>
            <person name="Foster-Nyarko E."/>
            <person name="Jarju S."/>
            <person name="Secka A."/>
            <person name="Antonio M."/>
            <person name="Oren A."/>
            <person name="Chaudhuri R.R."/>
            <person name="La Ragione R."/>
            <person name="Hildebrand F."/>
            <person name="Pallen M.J."/>
        </authorList>
    </citation>
    <scope>NUCLEOTIDE SEQUENCE</scope>
    <source>
        <strain evidence="6">CHK181-108</strain>
    </source>
</reference>
<dbReference type="GO" id="GO:0046872">
    <property type="term" value="F:metal ion binding"/>
    <property type="evidence" value="ECO:0007669"/>
    <property type="project" value="UniProtKB-KW"/>
</dbReference>
<dbReference type="Pfam" id="PF01368">
    <property type="entry name" value="DHH"/>
    <property type="match status" value="1"/>
</dbReference>
<dbReference type="GO" id="GO:0005886">
    <property type="term" value="C:plasma membrane"/>
    <property type="evidence" value="ECO:0007669"/>
    <property type="project" value="UniProtKB-SubCell"/>
</dbReference>
<keyword evidence="2" id="KW-0479">Metal-binding</keyword>
<keyword evidence="1 3" id="KW-0472">Membrane</keyword>
<dbReference type="FunFam" id="3.90.1640.10:FF:000002">
    <property type="entry name" value="Cyclic-di-AMP phosphodiesterase"/>
    <property type="match status" value="1"/>
</dbReference>
<reference evidence="6" key="1">
    <citation type="submission" date="2020-10" db="EMBL/GenBank/DDBJ databases">
        <authorList>
            <person name="Gilroy R."/>
        </authorList>
    </citation>
    <scope>NUCLEOTIDE SEQUENCE</scope>
    <source>
        <strain evidence="6">CHK181-108</strain>
    </source>
</reference>
<sequence length="670" mass="75309">MNKRYGQTMRFLTAASLVLAVITIAGGVLCMFSDFRYAGIVQTVIGAAAAVYFIVRMRRRRAVMSDYARILGSENNPVSSNIMASFPIPMVVAHIDGSVRWYNGRFSELMDNEDMFERMLEKLVPGIKWSNILKSASNIDMELTIRGRQYRIIGNMLKDRSQTAVADEDKSSIYLYFLDETTEKELQTLYENEKTDVAVVNIDNYEEVFRRVDDSDEDQITSQIRRCLNEWAKTGNAILKNTDRDRYFLFFEHKYLQTFTDEKFKILDSVRAIGEGMRIPVSISIGVGCGGSINENEAAARNALDMALGRGGDQVCIKDDTQYRFFGGKSREYEKSTRVKTRAVAVALKDFMRQSDMVIFVGHSAADYDCFGAAMGLQRAARALGKRAHVVHDNMSPAIKQLYDRLREDAEYKGIFVSPEDALEELTPNTLLVVLDTHRPSMLPDKRLVERAEKIVLIDHHRRSTEFINPCSLVYHEPYASSTCEMVTELLEYMDLGSALTEIEAECLYTGILMDTKNFLLKTGVRTFEAASYLRRLGLNTAAVKQLFNVDKQDYDHKVDIVKTASEVADGIAVAKTYEKYHNIKVIASQAADEMLNIGKIKASFVIYPFDDGAGVSARSLGDINVQLIVEKLGGGGHMTVAGAQLKNTDIDTAVRMTEQAVREYIKENA</sequence>
<dbReference type="Proteomes" id="UP000824165">
    <property type="component" value="Unassembled WGS sequence"/>
</dbReference>